<dbReference type="PANTHER" id="PTHR24412:SF232">
    <property type="entry name" value="GIGAXONIN"/>
    <property type="match status" value="1"/>
</dbReference>
<sequence>MGLVFNYDDSTHTHSHTSDPSIVDLTSLGIGEDTFATILDYIYTSNISLCDDNIQDILQASDLLLLIDLKALCCEYIEQCITPQNCIGIRAFSALYACPWVHHKASSYLDEHFRDISHCEEFLRLQTKDLREILKRDTLNVRSEEDIFNSILRWNKFDETSRKEDSKGIIRDCIRVKQLNKLYLQRNCPADPEFYTCLISTHDLSPERKEEDERCRGFTDVILAAGGEGPISIKQEDVEIKSCVRCLLPVFLDNKGEGVWIDLPSLIGRRTGHGVVDVGGCLYACGGRDQNCIILNTCEKYDPLVNKWCEIPRMNHGRVGFGLLAIDHNIYAIGGSNDMTEPLTSMEVYNIYTNKWSALPDMNLKRVWSSYCNVDKKIYVMAGGAVGKLFEAVECFDTRTETWTSVSPMREKRCDARAVAVGKDIYVLGGFRRIECPSAMHGGHNIKFCGTELYSTRNDYWAQLPTRGTGLCTMSDSSQVYGALYDGEEILVVGDLDMEGTFHCVRAYNIHTGMWHCISPNPPLNQRSYPVCLFRLPTYLLEQFQREQEKETFHLKTGSTLSI</sequence>
<reference evidence="4" key="1">
    <citation type="submission" date="2021-03" db="EMBL/GenBank/DDBJ databases">
        <authorList>
            <person name="Bekaert M."/>
        </authorList>
    </citation>
    <scope>NUCLEOTIDE SEQUENCE</scope>
</reference>
<accession>A0A8S3SCT0</accession>
<keyword evidence="5" id="KW-1185">Reference proteome</keyword>
<dbReference type="Gene3D" id="2.120.10.80">
    <property type="entry name" value="Kelch-type beta propeller"/>
    <property type="match status" value="1"/>
</dbReference>
<dbReference type="Pfam" id="PF00651">
    <property type="entry name" value="BTB"/>
    <property type="match status" value="1"/>
</dbReference>
<evidence type="ECO:0000313" key="4">
    <source>
        <dbReference type="EMBL" id="CAG2218257.1"/>
    </source>
</evidence>
<dbReference type="PANTHER" id="PTHR24412">
    <property type="entry name" value="KELCH PROTEIN"/>
    <property type="match status" value="1"/>
</dbReference>
<dbReference type="Gene3D" id="3.30.710.10">
    <property type="entry name" value="Potassium Channel Kv1.1, Chain A"/>
    <property type="match status" value="1"/>
</dbReference>
<evidence type="ECO:0000256" key="2">
    <source>
        <dbReference type="ARBA" id="ARBA00022737"/>
    </source>
</evidence>
<dbReference type="InterPro" id="IPR000210">
    <property type="entry name" value="BTB/POZ_dom"/>
</dbReference>
<dbReference type="InterPro" id="IPR011705">
    <property type="entry name" value="BACK"/>
</dbReference>
<gene>
    <name evidence="4" type="ORF">MEDL_31882</name>
</gene>
<keyword evidence="1" id="KW-0880">Kelch repeat</keyword>
<dbReference type="InterPro" id="IPR006652">
    <property type="entry name" value="Kelch_1"/>
</dbReference>
<dbReference type="AlphaFoldDB" id="A0A8S3SCT0"/>
<dbReference type="Pfam" id="PF24681">
    <property type="entry name" value="Kelch_KLHDC2_KLHL20_DRC7"/>
    <property type="match status" value="1"/>
</dbReference>
<dbReference type="SUPFAM" id="SSF117281">
    <property type="entry name" value="Kelch motif"/>
    <property type="match status" value="1"/>
</dbReference>
<dbReference type="InterPro" id="IPR011333">
    <property type="entry name" value="SKP1/BTB/POZ_sf"/>
</dbReference>
<dbReference type="PIRSF" id="PIRSF037037">
    <property type="entry name" value="Kelch-like_protein_gigaxonin"/>
    <property type="match status" value="1"/>
</dbReference>
<feature type="domain" description="BACK" evidence="3">
    <location>
        <begin position="86"/>
        <end position="188"/>
    </location>
</feature>
<evidence type="ECO:0000313" key="5">
    <source>
        <dbReference type="Proteomes" id="UP000683360"/>
    </source>
</evidence>
<dbReference type="OrthoDB" id="45365at2759"/>
<dbReference type="InterPro" id="IPR017096">
    <property type="entry name" value="BTB-kelch_protein"/>
</dbReference>
<name>A0A8S3SCT0_MYTED</name>
<dbReference type="SMART" id="SM00612">
    <property type="entry name" value="Kelch"/>
    <property type="match status" value="4"/>
</dbReference>
<evidence type="ECO:0000259" key="3">
    <source>
        <dbReference type="SMART" id="SM00875"/>
    </source>
</evidence>
<proteinExistence type="predicted"/>
<dbReference type="InterPro" id="IPR015915">
    <property type="entry name" value="Kelch-typ_b-propeller"/>
</dbReference>
<dbReference type="Gene3D" id="1.25.40.420">
    <property type="match status" value="1"/>
</dbReference>
<dbReference type="Proteomes" id="UP000683360">
    <property type="component" value="Unassembled WGS sequence"/>
</dbReference>
<evidence type="ECO:0000256" key="1">
    <source>
        <dbReference type="ARBA" id="ARBA00022441"/>
    </source>
</evidence>
<keyword evidence="2" id="KW-0677">Repeat</keyword>
<comment type="caution">
    <text evidence="4">The sequence shown here is derived from an EMBL/GenBank/DDBJ whole genome shotgun (WGS) entry which is preliminary data.</text>
</comment>
<dbReference type="SUPFAM" id="SSF54695">
    <property type="entry name" value="POZ domain"/>
    <property type="match status" value="1"/>
</dbReference>
<protein>
    <submittedName>
        <fullName evidence="4">KLHL16</fullName>
    </submittedName>
</protein>
<dbReference type="EMBL" id="CAJPWZ010001594">
    <property type="protein sequence ID" value="CAG2218257.1"/>
    <property type="molecule type" value="Genomic_DNA"/>
</dbReference>
<organism evidence="4 5">
    <name type="scientific">Mytilus edulis</name>
    <name type="common">Blue mussel</name>
    <dbReference type="NCBI Taxonomy" id="6550"/>
    <lineage>
        <taxon>Eukaryota</taxon>
        <taxon>Metazoa</taxon>
        <taxon>Spiralia</taxon>
        <taxon>Lophotrochozoa</taxon>
        <taxon>Mollusca</taxon>
        <taxon>Bivalvia</taxon>
        <taxon>Autobranchia</taxon>
        <taxon>Pteriomorphia</taxon>
        <taxon>Mytilida</taxon>
        <taxon>Mytiloidea</taxon>
        <taxon>Mytilidae</taxon>
        <taxon>Mytilinae</taxon>
        <taxon>Mytilus</taxon>
    </lineage>
</organism>
<dbReference type="SMART" id="SM00875">
    <property type="entry name" value="BACK"/>
    <property type="match status" value="1"/>
</dbReference>
<dbReference type="Pfam" id="PF07707">
    <property type="entry name" value="BACK"/>
    <property type="match status" value="1"/>
</dbReference>
<dbReference type="FunFam" id="1.25.40.420:FF:000001">
    <property type="entry name" value="Kelch-like family member 12"/>
    <property type="match status" value="1"/>
</dbReference>